<evidence type="ECO:0000313" key="2">
    <source>
        <dbReference type="EMBL" id="KAJ3428156.1"/>
    </source>
</evidence>
<evidence type="ECO:0008006" key="4">
    <source>
        <dbReference type="Google" id="ProtNLM"/>
    </source>
</evidence>
<sequence length="552" mass="64903">MTLNPNYYSLFWSYGNFLYSTYQPQQTIKLHRTKKKFFQKYNLCHKNVNKQIVQRIESVQQLLVQNRILLHRSQTTRKKKKSQNNPKKQTFFLSKVWSSLFLTKTESDNFNKIIVEKNLKKSQKRRLKELESLENSRSEKTIGLLSFRLIQLIQQRSYTCEELTETTGFLKQRVSNVLRIYHLLNLVTLDPQTLKYEWDWKQSEMLPEINEKIKIYFQKAEKKRQLLDRLSQIQQKFVSRLSDNKQQDLVNKVNTKINGIVNSLSSSKICVSDQFRKYNNYSDCNENINNKKNTVNENFFDLNQTIPNNKPIKVEKDNSSINNGNKMKIMPKGNRNRTETRARTKTRTRTRTRTQNRVRSTIKQENVSQQIAIPFTQETNDTLALQKVPTLTNAKNENQNSFKFDAQDQKQESEQKKSPQNQNNLNDSEKIFQDLASDNSCLNSPEFSETEFYENSATSPYFFETTPLSPLEIDLPNFDNEELELEAENSLELFSNEIDAFSFDTFSDEKDENNCTPNWDNSQTLHLLPSEFNVFLPDQIVRGDSNSNLSLF</sequence>
<feature type="compositionally biased region" description="Basic and acidic residues" evidence="1">
    <location>
        <begin position="405"/>
        <end position="417"/>
    </location>
</feature>
<dbReference type="EMBL" id="JANTQA010000060">
    <property type="protein sequence ID" value="KAJ3428156.1"/>
    <property type="molecule type" value="Genomic_DNA"/>
</dbReference>
<feature type="compositionally biased region" description="Basic residues" evidence="1">
    <location>
        <begin position="343"/>
        <end position="356"/>
    </location>
</feature>
<evidence type="ECO:0000256" key="1">
    <source>
        <dbReference type="SAM" id="MobiDB-lite"/>
    </source>
</evidence>
<dbReference type="AlphaFoldDB" id="A0AAV7YHT4"/>
<name>A0AAV7YHT4_9EUKA</name>
<protein>
    <recommendedName>
        <fullName evidence="4">E2F/DP family winged-helix DNA-binding domain-containing protein</fullName>
    </recommendedName>
</protein>
<organism evidence="2 3">
    <name type="scientific">Anaeramoeba flamelloides</name>
    <dbReference type="NCBI Taxonomy" id="1746091"/>
    <lineage>
        <taxon>Eukaryota</taxon>
        <taxon>Metamonada</taxon>
        <taxon>Anaeramoebidae</taxon>
        <taxon>Anaeramoeba</taxon>
    </lineage>
</organism>
<feature type="compositionally biased region" description="Polar residues" evidence="1">
    <location>
        <begin position="391"/>
        <end position="402"/>
    </location>
</feature>
<gene>
    <name evidence="2" type="ORF">M0812_25788</name>
</gene>
<proteinExistence type="predicted"/>
<comment type="caution">
    <text evidence="2">The sequence shown here is derived from an EMBL/GenBank/DDBJ whole genome shotgun (WGS) entry which is preliminary data.</text>
</comment>
<accession>A0AAV7YHT4</accession>
<feature type="region of interest" description="Disordered" evidence="1">
    <location>
        <begin position="391"/>
        <end position="425"/>
    </location>
</feature>
<feature type="region of interest" description="Disordered" evidence="1">
    <location>
        <begin position="316"/>
        <end position="365"/>
    </location>
</feature>
<dbReference type="Proteomes" id="UP001146793">
    <property type="component" value="Unassembled WGS sequence"/>
</dbReference>
<reference evidence="2" key="1">
    <citation type="submission" date="2022-08" db="EMBL/GenBank/DDBJ databases">
        <title>Novel sulphate-reducing endosymbionts in the free-living metamonad Anaeramoeba.</title>
        <authorList>
            <person name="Jerlstrom-Hultqvist J."/>
            <person name="Cepicka I."/>
            <person name="Gallot-Lavallee L."/>
            <person name="Salas-Leiva D."/>
            <person name="Curtis B.A."/>
            <person name="Zahonova K."/>
            <person name="Pipaliya S."/>
            <person name="Dacks J."/>
            <person name="Roger A.J."/>
        </authorList>
    </citation>
    <scope>NUCLEOTIDE SEQUENCE</scope>
    <source>
        <strain evidence="2">Busselton2</strain>
    </source>
</reference>
<evidence type="ECO:0000313" key="3">
    <source>
        <dbReference type="Proteomes" id="UP001146793"/>
    </source>
</evidence>